<reference evidence="2" key="1">
    <citation type="submission" date="2016-06" db="EMBL/GenBank/DDBJ databases">
        <authorList>
            <person name="Varghese N."/>
        </authorList>
    </citation>
    <scope>NUCLEOTIDE SEQUENCE [LARGE SCALE GENOMIC DNA]</scope>
    <source>
        <strain evidence="2">DSM 45344</strain>
    </source>
</reference>
<dbReference type="Proteomes" id="UP000199393">
    <property type="component" value="Chromosome I"/>
</dbReference>
<keyword evidence="2" id="KW-1185">Reference proteome</keyword>
<dbReference type="STRING" id="307121.GA0070620_2384"/>
<accession>A0A1C3N2U0</accession>
<organism evidence="1 2">
    <name type="scientific">Micromonospora krabiensis</name>
    <dbReference type="NCBI Taxonomy" id="307121"/>
    <lineage>
        <taxon>Bacteria</taxon>
        <taxon>Bacillati</taxon>
        <taxon>Actinomycetota</taxon>
        <taxon>Actinomycetes</taxon>
        <taxon>Micromonosporales</taxon>
        <taxon>Micromonosporaceae</taxon>
        <taxon>Micromonospora</taxon>
    </lineage>
</organism>
<evidence type="ECO:0000313" key="1">
    <source>
        <dbReference type="EMBL" id="SBV26887.1"/>
    </source>
</evidence>
<name>A0A1C3N2U0_9ACTN</name>
<gene>
    <name evidence="1" type="ORF">GA0070620_2384</name>
</gene>
<dbReference type="AlphaFoldDB" id="A0A1C3N2U0"/>
<evidence type="ECO:0000313" key="2">
    <source>
        <dbReference type="Proteomes" id="UP000199393"/>
    </source>
</evidence>
<dbReference type="EMBL" id="LT598496">
    <property type="protein sequence ID" value="SBV26887.1"/>
    <property type="molecule type" value="Genomic_DNA"/>
</dbReference>
<sequence length="68" mass="7180">MHVLWSSTTPPAPPRPTPARTIPVRKLALAGVAVAVGLAARQDPELTSQLLLGLVTFTALDRLDAAIR</sequence>
<proteinExistence type="predicted"/>
<protein>
    <submittedName>
        <fullName evidence="1">Uncharacterized protein</fullName>
    </submittedName>
</protein>
<dbReference type="RefSeq" id="WP_091590032.1">
    <property type="nucleotide sequence ID" value="NZ_JBHRWG010000003.1"/>
</dbReference>